<comment type="caution">
    <text evidence="2">The sequence shown here is derived from an EMBL/GenBank/DDBJ whole genome shotgun (WGS) entry which is preliminary data.</text>
</comment>
<protein>
    <recommendedName>
        <fullName evidence="4">Sugar-specific transcriptional regulator TrmB</fullName>
    </recommendedName>
</protein>
<dbReference type="SUPFAM" id="SSF46785">
    <property type="entry name" value="Winged helix' DNA-binding domain"/>
    <property type="match status" value="1"/>
</dbReference>
<dbReference type="Pfam" id="PF24033">
    <property type="entry name" value="DUF7342"/>
    <property type="match status" value="1"/>
</dbReference>
<dbReference type="InterPro" id="IPR055766">
    <property type="entry name" value="DUF7342"/>
</dbReference>
<evidence type="ECO:0000313" key="3">
    <source>
        <dbReference type="Proteomes" id="UP001149411"/>
    </source>
</evidence>
<proteinExistence type="predicted"/>
<gene>
    <name evidence="2" type="ORF">EGH25_04330</name>
</gene>
<accession>A0A9Q4C426</accession>
<organism evidence="2 3">
    <name type="scientific">Halorutilus salinus</name>
    <dbReference type="NCBI Taxonomy" id="2487751"/>
    <lineage>
        <taxon>Archaea</taxon>
        <taxon>Methanobacteriati</taxon>
        <taxon>Methanobacteriota</taxon>
        <taxon>Stenosarchaea group</taxon>
        <taxon>Halobacteria</taxon>
        <taxon>Halorutilales</taxon>
        <taxon>Halorutilaceae</taxon>
        <taxon>Halorutilus</taxon>
    </lineage>
</organism>
<dbReference type="RefSeq" id="WP_266086421.1">
    <property type="nucleotide sequence ID" value="NZ_RKLV01000003.1"/>
</dbReference>
<evidence type="ECO:0000313" key="2">
    <source>
        <dbReference type="EMBL" id="MCX2818579.1"/>
    </source>
</evidence>
<feature type="compositionally biased region" description="Acidic residues" evidence="1">
    <location>
        <begin position="10"/>
        <end position="21"/>
    </location>
</feature>
<dbReference type="EMBL" id="RKLV01000003">
    <property type="protein sequence ID" value="MCX2818579.1"/>
    <property type="molecule type" value="Genomic_DNA"/>
</dbReference>
<evidence type="ECO:0000256" key="1">
    <source>
        <dbReference type="SAM" id="MobiDB-lite"/>
    </source>
</evidence>
<name>A0A9Q4C426_9EURY</name>
<dbReference type="AlphaFoldDB" id="A0A9Q4C426"/>
<evidence type="ECO:0008006" key="4">
    <source>
        <dbReference type="Google" id="ProtNLM"/>
    </source>
</evidence>
<feature type="region of interest" description="Disordered" evidence="1">
    <location>
        <begin position="1"/>
        <end position="24"/>
    </location>
</feature>
<keyword evidence="3" id="KW-1185">Reference proteome</keyword>
<sequence>MGSPRKAPEEETSPDFGDWEDPSAVISGERTRDDFLDVALQLREPASISEIAERAGRGEDSAREYMRFFAELGVVERVTEGPEQYRVDRGYLRWRRVRRVKQQYSPDKIAKMLSESTNTIDEYREEFGVDSPRRVSVAEYAEESGMDVEEVWRRVSKWKTEVNRRRILDEALKTAEEKAVA</sequence>
<dbReference type="Proteomes" id="UP001149411">
    <property type="component" value="Unassembled WGS sequence"/>
</dbReference>
<dbReference type="InterPro" id="IPR036390">
    <property type="entry name" value="WH_DNA-bd_sf"/>
</dbReference>
<reference evidence="2" key="1">
    <citation type="submission" date="2022-09" db="EMBL/GenBank/DDBJ databases">
        <title>Haloadaptaus new haloarchaeum isolated from saline soil.</title>
        <authorList>
            <person name="Duran-Viseras A."/>
            <person name="Sanchez-Porro C."/>
            <person name="Ventosa A."/>
        </authorList>
    </citation>
    <scope>NUCLEOTIDE SEQUENCE</scope>
    <source>
        <strain evidence="2">F3-133</strain>
    </source>
</reference>